<dbReference type="Pfam" id="PF11913">
    <property type="entry name" value="DUF3431"/>
    <property type="match status" value="1"/>
</dbReference>
<evidence type="ECO:0000313" key="1">
    <source>
        <dbReference type="EMBL" id="QHU04298.1"/>
    </source>
</evidence>
<proteinExistence type="predicted"/>
<accession>A0A6C0JKF9</accession>
<protein>
    <submittedName>
        <fullName evidence="1">Uncharacterized protein</fullName>
    </submittedName>
</protein>
<reference evidence="1" key="1">
    <citation type="journal article" date="2020" name="Nature">
        <title>Giant virus diversity and host interactions through global metagenomics.</title>
        <authorList>
            <person name="Schulz F."/>
            <person name="Roux S."/>
            <person name="Paez-Espino D."/>
            <person name="Jungbluth S."/>
            <person name="Walsh D.A."/>
            <person name="Denef V.J."/>
            <person name="McMahon K.D."/>
            <person name="Konstantinidis K.T."/>
            <person name="Eloe-Fadrosh E.A."/>
            <person name="Kyrpides N.C."/>
            <person name="Woyke T."/>
        </authorList>
    </citation>
    <scope>NUCLEOTIDE SEQUENCE</scope>
    <source>
        <strain evidence="1">GVMAG-M-3300027708-39</strain>
    </source>
</reference>
<dbReference type="PANTHER" id="PTHR37490">
    <property type="entry name" value="EXPRESSED PROTEIN"/>
    <property type="match status" value="1"/>
</dbReference>
<organism evidence="1">
    <name type="scientific">viral metagenome</name>
    <dbReference type="NCBI Taxonomy" id="1070528"/>
    <lineage>
        <taxon>unclassified sequences</taxon>
        <taxon>metagenomes</taxon>
        <taxon>organismal metagenomes</taxon>
    </lineage>
</organism>
<dbReference type="PANTHER" id="PTHR37490:SF1">
    <property type="entry name" value="GLYCOSYLTRANSFERASE 2-LIKE DOMAIN-CONTAINING PROTEIN"/>
    <property type="match status" value="1"/>
</dbReference>
<dbReference type="EMBL" id="MN740395">
    <property type="protein sequence ID" value="QHU04298.1"/>
    <property type="molecule type" value="Genomic_DNA"/>
</dbReference>
<dbReference type="AlphaFoldDB" id="A0A6C0JKF9"/>
<name>A0A6C0JKF9_9ZZZZ</name>
<dbReference type="InterPro" id="IPR021838">
    <property type="entry name" value="DUF3431"/>
</dbReference>
<sequence length="228" mass="27538">MAENIDIIISRFNEDLSWSLEEPFNKFNYIVYNKGENDDFEKGNVKNIIKLNNLGKNDHTYLYHIIENYHNLSNITVFFPGSLNIEYKKNKAIRILNRIIESNYKKAFFLGHYQNNVCESFKYFQLDNWQTSDSANLLKCDDVELKKCRLRPYYVWYNYFFGRTNARWSTWWGIFSIDKRDIIKHPKTRYQELILTVNDHFNPEAGHYIERSWGAIFFPLLYTMKEQE</sequence>